<dbReference type="Proteomes" id="UP000221250">
    <property type="component" value="Segment"/>
</dbReference>
<keyword evidence="2" id="KW-1185">Reference proteome</keyword>
<gene>
    <name evidence="1" type="ORF">YOLOSWAG_151</name>
</gene>
<sequence length="257" mass="28415">MPVTMNSFLVPVSTALPFLIEDKYVRGGMRCLAAIADRDAIVAGSKKAGMLVYVTETQKIYQLATDLATWEEAKLGGGAEYEFQSPLVSAVDADGKVIVGLNANNSIPGSPGAGYTLVSGPNQTLLWIDFSANANQGVRYTKEYEMSDYLTPGQSFNFELQMARTNMLLEVTLNAFDIELTCHTTNERNDRNPYLFRSSTNFLSDEGVREEDGEFVKGRRYSFISNTDGSQLQYWSFKNIGTAPAKPKLTVTYLVME</sequence>
<accession>A0A1S6L368</accession>
<protein>
    <submittedName>
        <fullName evidence="1">Uncharacterized protein</fullName>
    </submittedName>
</protein>
<dbReference type="EMBL" id="KY448244">
    <property type="protein sequence ID" value="AQT28631.1"/>
    <property type="molecule type" value="Genomic_DNA"/>
</dbReference>
<proteinExistence type="predicted"/>
<reference evidence="1 2" key="1">
    <citation type="submission" date="2017-01" db="EMBL/GenBank/DDBJ databases">
        <authorList>
            <person name="Mah S.A."/>
            <person name="Swanson W.J."/>
            <person name="Moy G.W."/>
            <person name="Vacquier V.D."/>
        </authorList>
    </citation>
    <scope>NUCLEOTIDE SEQUENCE [LARGE SCALE GENOMIC DNA]</scope>
</reference>
<name>A0A1S6L368_9CAUD</name>
<evidence type="ECO:0000313" key="1">
    <source>
        <dbReference type="EMBL" id="AQT28631.1"/>
    </source>
</evidence>
<organism evidence="1 2">
    <name type="scientific">Erwinia phage vB_EamM_Yoloswag</name>
    <dbReference type="NCBI Taxonomy" id="1958956"/>
    <lineage>
        <taxon>Viruses</taxon>
        <taxon>Duplodnaviria</taxon>
        <taxon>Heunggongvirae</taxon>
        <taxon>Uroviricota</taxon>
        <taxon>Caudoviricetes</taxon>
        <taxon>Yoloswagvirus</taxon>
        <taxon>Yoloswagvirus yoloswag</taxon>
    </lineage>
</organism>
<evidence type="ECO:0000313" key="2">
    <source>
        <dbReference type="Proteomes" id="UP000221250"/>
    </source>
</evidence>